<dbReference type="GO" id="GO:0009922">
    <property type="term" value="F:fatty acid elongase activity"/>
    <property type="evidence" value="ECO:0007669"/>
    <property type="project" value="InterPro"/>
</dbReference>
<feature type="transmembrane region" description="Helical" evidence="12">
    <location>
        <begin position="198"/>
        <end position="218"/>
    </location>
</feature>
<dbReference type="PANTHER" id="PTHR11157:SF105">
    <property type="entry name" value="ELONGATION OF FATTY ACIDS PROTEIN"/>
    <property type="match status" value="1"/>
</dbReference>
<dbReference type="AlphaFoldDB" id="A0A088RKZ1"/>
<dbReference type="KEGG" id="lpan:LPMP_140660"/>
<dbReference type="GeneID" id="22573333"/>
<evidence type="ECO:0000256" key="8">
    <source>
        <dbReference type="ARBA" id="ARBA00023098"/>
    </source>
</evidence>
<dbReference type="GO" id="GO:0042761">
    <property type="term" value="P:very long-chain fatty acid biosynthetic process"/>
    <property type="evidence" value="ECO:0007669"/>
    <property type="project" value="TreeGrafter"/>
</dbReference>
<keyword evidence="10 12" id="KW-0275">Fatty acid biosynthesis</keyword>
<sequence>MEALDNYLITHFDGHAVQNWLANNVDIGVYIAAAYLTFVFKGPQLVDFIFSGNPPTKLIKMCWSLWNVGLAVFSMYGVYHTVPLFINNLRRYGQKDTLCRFREEEFFTGKHGVAMGLFSLSKLPEFGDTFFLIMGGKRKLPFLSWFHHVTIFLYAWMAYQQASSIWIVLASINYFVHSIMYTYFALAEAGFKSLVKPFAMYITLLQITQMVVGLYFTVSFIVHHKADPQGCNGSTMALARGQCMIYIFNFYLFSEMFVKGYVLPRKAPAGEATAVTAPASKKHN</sequence>
<evidence type="ECO:0000256" key="3">
    <source>
        <dbReference type="ARBA" id="ARBA00022516"/>
    </source>
</evidence>
<keyword evidence="5 12" id="KW-0812">Transmembrane</keyword>
<keyword evidence="14" id="KW-1185">Reference proteome</keyword>
<name>A0A088RKZ1_LEIPA</name>
<evidence type="ECO:0000256" key="11">
    <source>
        <dbReference type="ARBA" id="ARBA00044291"/>
    </source>
</evidence>
<evidence type="ECO:0000256" key="7">
    <source>
        <dbReference type="ARBA" id="ARBA00022989"/>
    </source>
</evidence>
<evidence type="ECO:0000256" key="4">
    <source>
        <dbReference type="ARBA" id="ARBA00022679"/>
    </source>
</evidence>
<comment type="subcellular location">
    <subcellularLocation>
        <location evidence="1">Membrane</location>
        <topology evidence="1">Multi-pass membrane protein</topology>
    </subcellularLocation>
</comment>
<keyword evidence="3 12" id="KW-0444">Lipid biosynthesis</keyword>
<proteinExistence type="inferred from homology"/>
<evidence type="ECO:0000256" key="1">
    <source>
        <dbReference type="ARBA" id="ARBA00004141"/>
    </source>
</evidence>
<dbReference type="GO" id="GO:0034626">
    <property type="term" value="P:fatty acid elongation, polyunsaturated fatty acid"/>
    <property type="evidence" value="ECO:0007669"/>
    <property type="project" value="TreeGrafter"/>
</dbReference>
<dbReference type="Proteomes" id="UP000063063">
    <property type="component" value="Chromosome 14"/>
</dbReference>
<organism evidence="13 14">
    <name type="scientific">Leishmania panamensis</name>
    <dbReference type="NCBI Taxonomy" id="5679"/>
    <lineage>
        <taxon>Eukaryota</taxon>
        <taxon>Discoba</taxon>
        <taxon>Euglenozoa</taxon>
        <taxon>Kinetoplastea</taxon>
        <taxon>Metakinetoplastina</taxon>
        <taxon>Trypanosomatida</taxon>
        <taxon>Trypanosomatidae</taxon>
        <taxon>Leishmaniinae</taxon>
        <taxon>Leishmania</taxon>
        <taxon>Leishmania guyanensis species complex</taxon>
    </lineage>
</organism>
<evidence type="ECO:0000256" key="9">
    <source>
        <dbReference type="ARBA" id="ARBA00023136"/>
    </source>
</evidence>
<dbReference type="PANTHER" id="PTHR11157">
    <property type="entry name" value="FATTY ACID ACYL TRANSFERASE-RELATED"/>
    <property type="match status" value="1"/>
</dbReference>
<dbReference type="RefSeq" id="XP_010697300.1">
    <property type="nucleotide sequence ID" value="XM_010698998.1"/>
</dbReference>
<keyword evidence="8 12" id="KW-0443">Lipid metabolism</keyword>
<keyword evidence="9 12" id="KW-0472">Membrane</keyword>
<dbReference type="VEuPathDB" id="TriTrypDB:LPMP_140660"/>
<dbReference type="GO" id="GO:0034625">
    <property type="term" value="P:fatty acid elongation, monounsaturated fatty acid"/>
    <property type="evidence" value="ECO:0007669"/>
    <property type="project" value="TreeGrafter"/>
</dbReference>
<reference evidence="13 14" key="1">
    <citation type="journal article" date="2015" name="Sci. Rep.">
        <title>The genome of Leishmania panamensis: insights into genomics of the L. (Viannia) subgenus.</title>
        <authorList>
            <person name="Llanes A."/>
            <person name="Restrepo C.M."/>
            <person name="Vecchio G.D."/>
            <person name="Anguizola F.J."/>
            <person name="Lleonart R."/>
        </authorList>
    </citation>
    <scope>NUCLEOTIDE SEQUENCE [LARGE SCALE GENOMIC DNA]</scope>
    <source>
        <strain evidence="13 14">MHOM/PA/94/PSC-1</strain>
    </source>
</reference>
<feature type="transmembrane region" description="Helical" evidence="12">
    <location>
        <begin position="238"/>
        <end position="258"/>
    </location>
</feature>
<feature type="transmembrane region" description="Helical" evidence="12">
    <location>
        <begin position="165"/>
        <end position="186"/>
    </location>
</feature>
<comment type="similarity">
    <text evidence="2 12">Belongs to the ELO family.</text>
</comment>
<dbReference type="GO" id="GO:0019367">
    <property type="term" value="P:fatty acid elongation, saturated fatty acid"/>
    <property type="evidence" value="ECO:0007669"/>
    <property type="project" value="TreeGrafter"/>
</dbReference>
<keyword evidence="7 12" id="KW-1133">Transmembrane helix</keyword>
<dbReference type="GO" id="GO:0030148">
    <property type="term" value="P:sphingolipid biosynthetic process"/>
    <property type="evidence" value="ECO:0007669"/>
    <property type="project" value="TreeGrafter"/>
</dbReference>
<evidence type="ECO:0000256" key="10">
    <source>
        <dbReference type="ARBA" id="ARBA00023160"/>
    </source>
</evidence>
<dbReference type="EMBL" id="CP009383">
    <property type="protein sequence ID" value="AIN96647.1"/>
    <property type="molecule type" value="Genomic_DNA"/>
</dbReference>
<feature type="transmembrane region" description="Helical" evidence="12">
    <location>
        <begin position="140"/>
        <end position="159"/>
    </location>
</feature>
<keyword evidence="4 12" id="KW-0808">Transferase</keyword>
<dbReference type="OrthoDB" id="434092at2759"/>
<comment type="catalytic activity">
    <reaction evidence="12">
        <text>an acyl-CoA + malonyl-CoA + H(+) = a 3-oxoacyl-CoA + CO2 + CoA</text>
        <dbReference type="Rhea" id="RHEA:50252"/>
        <dbReference type="ChEBI" id="CHEBI:15378"/>
        <dbReference type="ChEBI" id="CHEBI:16526"/>
        <dbReference type="ChEBI" id="CHEBI:57287"/>
        <dbReference type="ChEBI" id="CHEBI:57384"/>
        <dbReference type="ChEBI" id="CHEBI:58342"/>
        <dbReference type="ChEBI" id="CHEBI:90726"/>
    </reaction>
    <physiologicalReaction direction="left-to-right" evidence="12">
        <dbReference type="Rhea" id="RHEA:50253"/>
    </physiologicalReaction>
</comment>
<dbReference type="GO" id="GO:0005789">
    <property type="term" value="C:endoplasmic reticulum membrane"/>
    <property type="evidence" value="ECO:0007669"/>
    <property type="project" value="TreeGrafter"/>
</dbReference>
<protein>
    <recommendedName>
        <fullName evidence="11 12">Elongation of fatty acids protein</fullName>
        <ecNumber evidence="12">2.3.1.-</ecNumber>
    </recommendedName>
</protein>
<evidence type="ECO:0000313" key="14">
    <source>
        <dbReference type="Proteomes" id="UP000063063"/>
    </source>
</evidence>
<feature type="transmembrane region" description="Helical" evidence="12">
    <location>
        <begin position="63"/>
        <end position="86"/>
    </location>
</feature>
<gene>
    <name evidence="13" type="ORF">LPMP_140660</name>
</gene>
<dbReference type="EC" id="2.3.1.-" evidence="12"/>
<evidence type="ECO:0000313" key="13">
    <source>
        <dbReference type="EMBL" id="AIN96647.1"/>
    </source>
</evidence>
<dbReference type="InterPro" id="IPR002076">
    <property type="entry name" value="ELO_fam"/>
</dbReference>
<evidence type="ECO:0000256" key="12">
    <source>
        <dbReference type="RuleBase" id="RU361115"/>
    </source>
</evidence>
<dbReference type="Pfam" id="PF01151">
    <property type="entry name" value="ELO"/>
    <property type="match status" value="1"/>
</dbReference>
<dbReference type="eggNOG" id="KOG3072">
    <property type="taxonomic scope" value="Eukaryota"/>
</dbReference>
<evidence type="ECO:0000256" key="5">
    <source>
        <dbReference type="ARBA" id="ARBA00022692"/>
    </source>
</evidence>
<evidence type="ECO:0000256" key="2">
    <source>
        <dbReference type="ARBA" id="ARBA00007263"/>
    </source>
</evidence>
<evidence type="ECO:0000256" key="6">
    <source>
        <dbReference type="ARBA" id="ARBA00022832"/>
    </source>
</evidence>
<dbReference type="VEuPathDB" id="TriTrypDB:LPAL13_140011800"/>
<accession>A0A088RKZ1</accession>
<keyword evidence="6 12" id="KW-0276">Fatty acid metabolism</keyword>